<evidence type="ECO:0000313" key="3">
    <source>
        <dbReference type="Proteomes" id="UP001583177"/>
    </source>
</evidence>
<proteinExistence type="predicted"/>
<name>A0ABR3WZK6_9PEZI</name>
<protein>
    <submittedName>
        <fullName evidence="2">Uncharacterized protein</fullName>
    </submittedName>
</protein>
<comment type="caution">
    <text evidence="2">The sequence shown here is derived from an EMBL/GenBank/DDBJ whole genome shotgun (WGS) entry which is preliminary data.</text>
</comment>
<dbReference type="Proteomes" id="UP001583177">
    <property type="component" value="Unassembled WGS sequence"/>
</dbReference>
<feature type="compositionally biased region" description="Acidic residues" evidence="1">
    <location>
        <begin position="83"/>
        <end position="93"/>
    </location>
</feature>
<evidence type="ECO:0000256" key="1">
    <source>
        <dbReference type="SAM" id="MobiDB-lite"/>
    </source>
</evidence>
<reference evidence="2 3" key="1">
    <citation type="journal article" date="2024" name="IMA Fungus">
        <title>IMA Genome - F19 : A genome assembly and annotation guide to empower mycologists, including annotated draft genome sequences of Ceratocystis pirilliformis, Diaporthe australafricana, Fusarium ophioides, Paecilomyces lecythidis, and Sporothrix stenoceras.</title>
        <authorList>
            <person name="Aylward J."/>
            <person name="Wilson A.M."/>
            <person name="Visagie C.M."/>
            <person name="Spraker J."/>
            <person name="Barnes I."/>
            <person name="Buitendag C."/>
            <person name="Ceriani C."/>
            <person name="Del Mar Angel L."/>
            <person name="du Plessis D."/>
            <person name="Fuchs T."/>
            <person name="Gasser K."/>
            <person name="Kramer D."/>
            <person name="Li W."/>
            <person name="Munsamy K."/>
            <person name="Piso A."/>
            <person name="Price J.L."/>
            <person name="Sonnekus B."/>
            <person name="Thomas C."/>
            <person name="van der Nest A."/>
            <person name="van Dijk A."/>
            <person name="van Heerden A."/>
            <person name="van Vuuren N."/>
            <person name="Yilmaz N."/>
            <person name="Duong T.A."/>
            <person name="van der Merwe N.A."/>
            <person name="Wingfield M.J."/>
            <person name="Wingfield B.D."/>
        </authorList>
    </citation>
    <scope>NUCLEOTIDE SEQUENCE [LARGE SCALE GENOMIC DNA]</scope>
    <source>
        <strain evidence="2 3">CMW 18300</strain>
    </source>
</reference>
<feature type="region of interest" description="Disordered" evidence="1">
    <location>
        <begin position="75"/>
        <end position="120"/>
    </location>
</feature>
<dbReference type="EMBL" id="JAWRVE010000043">
    <property type="protein sequence ID" value="KAL1868902.1"/>
    <property type="molecule type" value="Genomic_DNA"/>
</dbReference>
<evidence type="ECO:0000313" key="2">
    <source>
        <dbReference type="EMBL" id="KAL1868902.1"/>
    </source>
</evidence>
<feature type="compositionally biased region" description="Gly residues" evidence="1">
    <location>
        <begin position="98"/>
        <end position="114"/>
    </location>
</feature>
<sequence length="120" mass="13087">MAKNSLQNRRGAIRCSRCRTWRAQQAFVRSSERHGTATYRKDGFIWTRFKTCNNCACTLKGTPLLSPEEFLEIYGAELHNDSEPDEDDDEDDKSGDNAGNGNGNSNGDNNGGNAGAAVAV</sequence>
<organism evidence="2 3">
    <name type="scientific">Diaporthe australafricana</name>
    <dbReference type="NCBI Taxonomy" id="127596"/>
    <lineage>
        <taxon>Eukaryota</taxon>
        <taxon>Fungi</taxon>
        <taxon>Dikarya</taxon>
        <taxon>Ascomycota</taxon>
        <taxon>Pezizomycotina</taxon>
        <taxon>Sordariomycetes</taxon>
        <taxon>Sordariomycetidae</taxon>
        <taxon>Diaporthales</taxon>
        <taxon>Diaporthaceae</taxon>
        <taxon>Diaporthe</taxon>
    </lineage>
</organism>
<keyword evidence="3" id="KW-1185">Reference proteome</keyword>
<accession>A0ABR3WZK6</accession>
<gene>
    <name evidence="2" type="ORF">Daus18300_005738</name>
</gene>